<feature type="compositionally biased region" description="Basic residues" evidence="1">
    <location>
        <begin position="87"/>
        <end position="99"/>
    </location>
</feature>
<keyword evidence="3" id="KW-1185">Reference proteome</keyword>
<name>A0A9N7U573_PLEPL</name>
<organism evidence="2 3">
    <name type="scientific">Pleuronectes platessa</name>
    <name type="common">European plaice</name>
    <dbReference type="NCBI Taxonomy" id="8262"/>
    <lineage>
        <taxon>Eukaryota</taxon>
        <taxon>Metazoa</taxon>
        <taxon>Chordata</taxon>
        <taxon>Craniata</taxon>
        <taxon>Vertebrata</taxon>
        <taxon>Euteleostomi</taxon>
        <taxon>Actinopterygii</taxon>
        <taxon>Neopterygii</taxon>
        <taxon>Teleostei</taxon>
        <taxon>Neoteleostei</taxon>
        <taxon>Acanthomorphata</taxon>
        <taxon>Carangaria</taxon>
        <taxon>Pleuronectiformes</taxon>
        <taxon>Pleuronectoidei</taxon>
        <taxon>Pleuronectidae</taxon>
        <taxon>Pleuronectes</taxon>
    </lineage>
</organism>
<sequence length="112" mass="12707">MEDSSGGGVEAEYMQENSTEQWLTMRGTNRSLCGKWQNRVEAVVRSGRGDETKWDERDDLHCGVFSRSAMKDTAVRTRQGRCQPRNNHTRAPRPRRPSKHITGALSPPPLQL</sequence>
<dbReference type="Proteomes" id="UP001153269">
    <property type="component" value="Unassembled WGS sequence"/>
</dbReference>
<feature type="region of interest" description="Disordered" evidence="1">
    <location>
        <begin position="69"/>
        <end position="112"/>
    </location>
</feature>
<protein>
    <submittedName>
        <fullName evidence="2">Uncharacterized protein</fullName>
    </submittedName>
</protein>
<gene>
    <name evidence="2" type="ORF">PLEPLA_LOCUS13174</name>
</gene>
<dbReference type="EMBL" id="CADEAL010000788">
    <property type="protein sequence ID" value="CAB1425244.1"/>
    <property type="molecule type" value="Genomic_DNA"/>
</dbReference>
<comment type="caution">
    <text evidence="2">The sequence shown here is derived from an EMBL/GenBank/DDBJ whole genome shotgun (WGS) entry which is preliminary data.</text>
</comment>
<evidence type="ECO:0000313" key="3">
    <source>
        <dbReference type="Proteomes" id="UP001153269"/>
    </source>
</evidence>
<evidence type="ECO:0000256" key="1">
    <source>
        <dbReference type="SAM" id="MobiDB-lite"/>
    </source>
</evidence>
<reference evidence="2" key="1">
    <citation type="submission" date="2020-03" db="EMBL/GenBank/DDBJ databases">
        <authorList>
            <person name="Weist P."/>
        </authorList>
    </citation>
    <scope>NUCLEOTIDE SEQUENCE</scope>
</reference>
<proteinExistence type="predicted"/>
<accession>A0A9N7U573</accession>
<dbReference type="AlphaFoldDB" id="A0A9N7U573"/>
<evidence type="ECO:0000313" key="2">
    <source>
        <dbReference type="EMBL" id="CAB1425244.1"/>
    </source>
</evidence>